<dbReference type="InterPro" id="IPR050258">
    <property type="entry name" value="Leguminous_Lectin"/>
</dbReference>
<comment type="caution">
    <text evidence="4">The sequence shown here is derived from an EMBL/GenBank/DDBJ whole genome shotgun (WGS) entry which is preliminary data.</text>
</comment>
<dbReference type="PANTHER" id="PTHR32401">
    <property type="entry name" value="CONCANAVALIN A-LIKE LECTIN FAMILY PROTEIN"/>
    <property type="match status" value="1"/>
</dbReference>
<organism evidence="4 5">
    <name type="scientific">Trifolium medium</name>
    <dbReference type="NCBI Taxonomy" id="97028"/>
    <lineage>
        <taxon>Eukaryota</taxon>
        <taxon>Viridiplantae</taxon>
        <taxon>Streptophyta</taxon>
        <taxon>Embryophyta</taxon>
        <taxon>Tracheophyta</taxon>
        <taxon>Spermatophyta</taxon>
        <taxon>Magnoliopsida</taxon>
        <taxon>eudicotyledons</taxon>
        <taxon>Gunneridae</taxon>
        <taxon>Pentapetalae</taxon>
        <taxon>rosids</taxon>
        <taxon>fabids</taxon>
        <taxon>Fabales</taxon>
        <taxon>Fabaceae</taxon>
        <taxon>Papilionoideae</taxon>
        <taxon>50 kb inversion clade</taxon>
        <taxon>NPAAA clade</taxon>
        <taxon>Hologalegina</taxon>
        <taxon>IRL clade</taxon>
        <taxon>Trifolieae</taxon>
        <taxon>Trifolium</taxon>
    </lineage>
</organism>
<dbReference type="EMBL" id="LXQA010372388">
    <property type="protein sequence ID" value="MCI47433.1"/>
    <property type="molecule type" value="Genomic_DNA"/>
</dbReference>
<proteinExistence type="inferred from homology"/>
<feature type="domain" description="Legume lectin" evidence="3">
    <location>
        <begin position="4"/>
        <end position="69"/>
    </location>
</feature>
<comment type="similarity">
    <text evidence="1">Belongs to the leguminous lectin family.</text>
</comment>
<dbReference type="Pfam" id="PF00139">
    <property type="entry name" value="Lectin_legB"/>
    <property type="match status" value="1"/>
</dbReference>
<accession>A0A392SER5</accession>
<dbReference type="InterPro" id="IPR001220">
    <property type="entry name" value="Legume_lectin_dom"/>
</dbReference>
<dbReference type="InterPro" id="IPR013320">
    <property type="entry name" value="ConA-like_dom_sf"/>
</dbReference>
<sequence>MTSNGHSLGDGIAFFIVPYNSSIPESSGGGYLGLFDSFFALDALRNGISPVVAVDFDTYSNEWDPPFAH</sequence>
<dbReference type="Gene3D" id="2.60.120.200">
    <property type="match status" value="1"/>
</dbReference>
<dbReference type="AlphaFoldDB" id="A0A392SER5"/>
<dbReference type="GO" id="GO:0009610">
    <property type="term" value="P:response to symbiotic fungus"/>
    <property type="evidence" value="ECO:0007669"/>
    <property type="project" value="UniProtKB-ARBA"/>
</dbReference>
<protein>
    <submittedName>
        <fullName evidence="4">Lectin-like protein</fullName>
    </submittedName>
</protein>
<evidence type="ECO:0000313" key="5">
    <source>
        <dbReference type="Proteomes" id="UP000265520"/>
    </source>
</evidence>
<keyword evidence="5" id="KW-1185">Reference proteome</keyword>
<reference evidence="4 5" key="1">
    <citation type="journal article" date="2018" name="Front. Plant Sci.">
        <title>Red Clover (Trifolium pratense) and Zigzag Clover (T. medium) - A Picture of Genomic Similarities and Differences.</title>
        <authorList>
            <person name="Dluhosova J."/>
            <person name="Istvanek J."/>
            <person name="Nedelnik J."/>
            <person name="Repkova J."/>
        </authorList>
    </citation>
    <scope>NUCLEOTIDE SEQUENCE [LARGE SCALE GENOMIC DNA]</scope>
    <source>
        <strain evidence="5">cv. 10/8</strain>
        <tissue evidence="4">Leaf</tissue>
    </source>
</reference>
<evidence type="ECO:0000313" key="4">
    <source>
        <dbReference type="EMBL" id="MCI47433.1"/>
    </source>
</evidence>
<dbReference type="InterPro" id="IPR019825">
    <property type="entry name" value="Lectin_legB_Mn/Ca_BS"/>
</dbReference>
<evidence type="ECO:0000256" key="2">
    <source>
        <dbReference type="ARBA" id="ARBA00022734"/>
    </source>
</evidence>
<dbReference type="SUPFAM" id="SSF49899">
    <property type="entry name" value="Concanavalin A-like lectins/glucanases"/>
    <property type="match status" value="1"/>
</dbReference>
<dbReference type="GO" id="GO:0030246">
    <property type="term" value="F:carbohydrate binding"/>
    <property type="evidence" value="ECO:0007669"/>
    <property type="project" value="UniProtKB-KW"/>
</dbReference>
<dbReference type="PROSITE" id="PS00307">
    <property type="entry name" value="LECTIN_LEGUME_BETA"/>
    <property type="match status" value="1"/>
</dbReference>
<feature type="non-terminal residue" evidence="4">
    <location>
        <position position="69"/>
    </location>
</feature>
<dbReference type="Proteomes" id="UP000265520">
    <property type="component" value="Unassembled WGS sequence"/>
</dbReference>
<dbReference type="PANTHER" id="PTHR32401:SF47">
    <property type="entry name" value="LEGUME LECTIN DOMAIN-CONTAINING PROTEIN"/>
    <property type="match status" value="1"/>
</dbReference>
<evidence type="ECO:0000259" key="3">
    <source>
        <dbReference type="Pfam" id="PF00139"/>
    </source>
</evidence>
<name>A0A392SER5_9FABA</name>
<evidence type="ECO:0000256" key="1">
    <source>
        <dbReference type="ARBA" id="ARBA00007606"/>
    </source>
</evidence>
<keyword evidence="2" id="KW-0430">Lectin</keyword>